<protein>
    <submittedName>
        <fullName evidence="4">Thiamine phosphate synthase</fullName>
    </submittedName>
</protein>
<organism evidence="4 5">
    <name type="scientific">Aureimonas glaciei</name>
    <dbReference type="NCBI Taxonomy" id="1776957"/>
    <lineage>
        <taxon>Bacteria</taxon>
        <taxon>Pseudomonadati</taxon>
        <taxon>Pseudomonadota</taxon>
        <taxon>Alphaproteobacteria</taxon>
        <taxon>Hyphomicrobiales</taxon>
        <taxon>Aurantimonadaceae</taxon>
        <taxon>Aureimonas</taxon>
    </lineage>
</organism>
<feature type="domain" description="Thiamine phosphate synthase/TenI" evidence="3">
    <location>
        <begin position="12"/>
        <end position="193"/>
    </location>
</feature>
<comment type="caution">
    <text evidence="4">The sequence shown here is derived from an EMBL/GenBank/DDBJ whole genome shotgun (WGS) entry which is preliminary data.</text>
</comment>
<dbReference type="SUPFAM" id="SSF51391">
    <property type="entry name" value="Thiamin phosphate synthase"/>
    <property type="match status" value="1"/>
</dbReference>
<evidence type="ECO:0000256" key="2">
    <source>
        <dbReference type="ARBA" id="ARBA00022977"/>
    </source>
</evidence>
<sequence length="220" mass="23066">MFMRADFIRPRLVLVTTPLPDGEAGAEALRAALGAGDVASVILEAAGRSPDAFQAFAEYLVPMIQDYGAAAIIADDTRCAGRVRADGLHVSGGDIETLTETMGRFSPKLIVGASGFTLRHEALEAGERMPDYLFFGRFGGDTEDTADAADLEMAEWWAEIVEIPCIVMGGRAIESTRQAAETGAEFVALSAAVLADPETAAAMVVRANAIIDAVAESVAA</sequence>
<dbReference type="AlphaFoldDB" id="A0A916Y3V3"/>
<evidence type="ECO:0000259" key="3">
    <source>
        <dbReference type="Pfam" id="PF02581"/>
    </source>
</evidence>
<dbReference type="PANTHER" id="PTHR20857">
    <property type="entry name" value="THIAMINE-PHOSPHATE PYROPHOSPHORYLASE"/>
    <property type="match status" value="1"/>
</dbReference>
<comment type="pathway">
    <text evidence="1">Cofactor biosynthesis; thiamine diphosphate biosynthesis.</text>
</comment>
<dbReference type="Gene3D" id="3.20.20.70">
    <property type="entry name" value="Aldolase class I"/>
    <property type="match status" value="1"/>
</dbReference>
<evidence type="ECO:0000313" key="5">
    <source>
        <dbReference type="Proteomes" id="UP000613160"/>
    </source>
</evidence>
<proteinExistence type="predicted"/>
<accession>A0A916Y3V3</accession>
<dbReference type="Pfam" id="PF02581">
    <property type="entry name" value="TMP-TENI"/>
    <property type="match status" value="1"/>
</dbReference>
<dbReference type="InterPro" id="IPR013785">
    <property type="entry name" value="Aldolase_TIM"/>
</dbReference>
<dbReference type="CDD" id="cd00564">
    <property type="entry name" value="TMP_TenI"/>
    <property type="match status" value="1"/>
</dbReference>
<keyword evidence="2" id="KW-0784">Thiamine biosynthesis</keyword>
<dbReference type="GO" id="GO:0009228">
    <property type="term" value="P:thiamine biosynthetic process"/>
    <property type="evidence" value="ECO:0007669"/>
    <property type="project" value="UniProtKB-KW"/>
</dbReference>
<evidence type="ECO:0000313" key="4">
    <source>
        <dbReference type="EMBL" id="GGD30246.1"/>
    </source>
</evidence>
<reference evidence="4" key="1">
    <citation type="journal article" date="2014" name="Int. J. Syst. Evol. Microbiol.">
        <title>Complete genome sequence of Corynebacterium casei LMG S-19264T (=DSM 44701T), isolated from a smear-ripened cheese.</title>
        <authorList>
            <consortium name="US DOE Joint Genome Institute (JGI-PGF)"/>
            <person name="Walter F."/>
            <person name="Albersmeier A."/>
            <person name="Kalinowski J."/>
            <person name="Ruckert C."/>
        </authorList>
    </citation>
    <scope>NUCLEOTIDE SEQUENCE</scope>
    <source>
        <strain evidence="4">CGMCC 1.15493</strain>
    </source>
</reference>
<dbReference type="EMBL" id="BMJJ01000009">
    <property type="protein sequence ID" value="GGD30246.1"/>
    <property type="molecule type" value="Genomic_DNA"/>
</dbReference>
<dbReference type="PANTHER" id="PTHR20857:SF15">
    <property type="entry name" value="THIAMINE-PHOSPHATE SYNTHASE"/>
    <property type="match status" value="1"/>
</dbReference>
<reference evidence="4" key="2">
    <citation type="submission" date="2020-09" db="EMBL/GenBank/DDBJ databases">
        <authorList>
            <person name="Sun Q."/>
            <person name="Zhou Y."/>
        </authorList>
    </citation>
    <scope>NUCLEOTIDE SEQUENCE</scope>
    <source>
        <strain evidence="4">CGMCC 1.15493</strain>
    </source>
</reference>
<dbReference type="NCBIfam" id="NF005080">
    <property type="entry name" value="PRK06512.1"/>
    <property type="match status" value="1"/>
</dbReference>
<dbReference type="InterPro" id="IPR022998">
    <property type="entry name" value="ThiamineP_synth_TenI"/>
</dbReference>
<gene>
    <name evidence="4" type="primary">thiE</name>
    <name evidence="4" type="ORF">GCM10011335_36650</name>
</gene>
<evidence type="ECO:0000256" key="1">
    <source>
        <dbReference type="ARBA" id="ARBA00004948"/>
    </source>
</evidence>
<dbReference type="Proteomes" id="UP000613160">
    <property type="component" value="Unassembled WGS sequence"/>
</dbReference>
<name>A0A916Y3V3_9HYPH</name>
<dbReference type="InterPro" id="IPR036206">
    <property type="entry name" value="ThiamineP_synth_sf"/>
</dbReference>
<dbReference type="GO" id="GO:0004789">
    <property type="term" value="F:thiamine-phosphate diphosphorylase activity"/>
    <property type="evidence" value="ECO:0007669"/>
    <property type="project" value="TreeGrafter"/>
</dbReference>
<dbReference type="GO" id="GO:0005737">
    <property type="term" value="C:cytoplasm"/>
    <property type="evidence" value="ECO:0007669"/>
    <property type="project" value="TreeGrafter"/>
</dbReference>
<keyword evidence="5" id="KW-1185">Reference proteome</keyword>